<sequence>MSDTTALPVKGRTLIVANLQTKKALQIGLGPEVTITSTLRVPDGFGPNAPEPRQLHIAVGGDSEAVNSARAALSPEEGDMIAVQDNTDDSVPAWFALSRETITRAADGQALWSIEGVSMYDLRRARA</sequence>
<proteinExistence type="predicted"/>
<name>D6Z9M3_SEGRD</name>
<dbReference type="Proteomes" id="UP000002247">
    <property type="component" value="Chromosome"/>
</dbReference>
<keyword evidence="2" id="KW-1185">Reference proteome</keyword>
<dbReference type="HOGENOM" id="CLU_1969012_0_0_11"/>
<evidence type="ECO:0000313" key="2">
    <source>
        <dbReference type="Proteomes" id="UP000002247"/>
    </source>
</evidence>
<accession>D6Z9M3</accession>
<dbReference type="AlphaFoldDB" id="D6Z9M3"/>
<dbReference type="STRING" id="640132.Srot_0057"/>
<protein>
    <submittedName>
        <fullName evidence="1">Uncharacterized protein</fullName>
    </submittedName>
</protein>
<dbReference type="RefSeq" id="WP_013137006.1">
    <property type="nucleotide sequence ID" value="NC_014168.1"/>
</dbReference>
<reference evidence="1 2" key="1">
    <citation type="journal article" date="2010" name="Stand. Genomic Sci.">
        <title>Complete genome sequence of Segniliparus rotundus type strain (CDC 1076).</title>
        <authorList>
            <person name="Sikorski J."/>
            <person name="Lapidus A."/>
            <person name="Copeland A."/>
            <person name="Misra M."/>
            <person name="Glavina Del Rio T."/>
            <person name="Nolan M."/>
            <person name="Lucas S."/>
            <person name="Chen F."/>
            <person name="Tice H."/>
            <person name="Cheng J.F."/>
            <person name="Jando M."/>
            <person name="Schneider S."/>
            <person name="Bruce D."/>
            <person name="Goodwin L."/>
            <person name="Pitluck S."/>
            <person name="Liolios K."/>
            <person name="Mikhailova N."/>
            <person name="Pati A."/>
            <person name="Ivanova N."/>
            <person name="Mavromatis K."/>
            <person name="Chen A."/>
            <person name="Palaniappan K."/>
            <person name="Chertkov O."/>
            <person name="Land M."/>
            <person name="Hauser L."/>
            <person name="Chang Y.J."/>
            <person name="Jeffries C.D."/>
            <person name="Brettin T."/>
            <person name="Detter J.C."/>
            <person name="Han C."/>
            <person name="Rohde M."/>
            <person name="Goker M."/>
            <person name="Bristow J."/>
            <person name="Eisen J.A."/>
            <person name="Markowitz V."/>
            <person name="Hugenholtz P."/>
            <person name="Kyrpides N.C."/>
            <person name="Klenk H.P."/>
        </authorList>
    </citation>
    <scope>NUCLEOTIDE SEQUENCE [LARGE SCALE GENOMIC DNA]</scope>
    <source>
        <strain evidence="2">ATCC BAA-972 / CDC 1076 / CIP 108378 / DSM 44985 / JCM 13578</strain>
    </source>
</reference>
<gene>
    <name evidence="1" type="ordered locus">Srot_0057</name>
</gene>
<evidence type="ECO:0000313" key="1">
    <source>
        <dbReference type="EMBL" id="ADG96550.1"/>
    </source>
</evidence>
<dbReference type="EMBL" id="CP001958">
    <property type="protein sequence ID" value="ADG96550.1"/>
    <property type="molecule type" value="Genomic_DNA"/>
</dbReference>
<organism evidence="1 2">
    <name type="scientific">Segniliparus rotundus (strain ATCC BAA-972 / CDC 1076 / CIP 108378 / DSM 44985 / JCM 13578)</name>
    <dbReference type="NCBI Taxonomy" id="640132"/>
    <lineage>
        <taxon>Bacteria</taxon>
        <taxon>Bacillati</taxon>
        <taxon>Actinomycetota</taxon>
        <taxon>Actinomycetes</taxon>
        <taxon>Mycobacteriales</taxon>
        <taxon>Segniliparaceae</taxon>
        <taxon>Segniliparus</taxon>
    </lineage>
</organism>
<dbReference type="KEGG" id="srt:Srot_0057"/>